<dbReference type="GO" id="GO:0005096">
    <property type="term" value="F:GTPase activator activity"/>
    <property type="evidence" value="ECO:0007669"/>
    <property type="project" value="EnsemblFungi"/>
</dbReference>
<comment type="similarity">
    <text evidence="1">Belongs to the NPR2 family.</text>
</comment>
<dbReference type="OrthoDB" id="338854at2759"/>
<dbReference type="PANTHER" id="PTHR12991">
    <property type="entry name" value="NITROGEN PERMEASE REGULATOR 2/TUMOR SUPPRESSOR CANDIDATE 4"/>
    <property type="match status" value="1"/>
</dbReference>
<sequence length="429" mass="49514">MEIQGFPRIHSIFYAVFDVVKGTVVKYQVPEDSITSYQASQQPLFDFEAISEYVIPKDQLYNRLVTINTGNYKVMGCPVMLHDHEKYGNVRNEFRFNLCFVFDQFAETSSYEAVVRKLSRVLQGLEVECDFLSKEDVTSDKSVQTVMEQLYEDLNSYCECQIPINTFNTINLKLFPTYPNPPAVYDYQVPITTVDIGKMMTMDWDITVQKVAKYVNGIHHVRKIADIANVKPEWTRSCMQHLLYYGCIVMIDIFQFSNTYAIKPELTRLLNDKTGLGQECLDYITLPKEPVPPLAKVFALYSGLQYGVTVKDWMEEHQVQSLPIDIRRFVSFGVIKGLIYRVHKYPMLVHAQHQDQQRFPAPEQQPSLINGNTGLPIHPDLFPFLDGLHHYDEICTFLKCSPQELDDHLGFPGPNSPPLQGWSIRFLHR</sequence>
<dbReference type="GO" id="GO:1904262">
    <property type="term" value="P:negative regulation of TORC1 signaling"/>
    <property type="evidence" value="ECO:0007669"/>
    <property type="project" value="EnsemblFungi"/>
</dbReference>
<evidence type="ECO:0000313" key="2">
    <source>
        <dbReference type="EMBL" id="ORX62070.1"/>
    </source>
</evidence>
<dbReference type="AlphaFoldDB" id="A0A1X2GVL5"/>
<evidence type="ECO:0000256" key="1">
    <source>
        <dbReference type="ARBA" id="ARBA00008433"/>
    </source>
</evidence>
<name>A0A1X2GVL5_9FUNG</name>
<dbReference type="GO" id="GO:0005774">
    <property type="term" value="C:vacuolar membrane"/>
    <property type="evidence" value="ECO:0007669"/>
    <property type="project" value="TreeGrafter"/>
</dbReference>
<keyword evidence="3" id="KW-1185">Reference proteome</keyword>
<comment type="caution">
    <text evidence="2">The sequence shown here is derived from an EMBL/GenBank/DDBJ whole genome shotgun (WGS) entry which is preliminary data.</text>
</comment>
<proteinExistence type="inferred from homology"/>
<organism evidence="2 3">
    <name type="scientific">Hesseltinella vesiculosa</name>
    <dbReference type="NCBI Taxonomy" id="101127"/>
    <lineage>
        <taxon>Eukaryota</taxon>
        <taxon>Fungi</taxon>
        <taxon>Fungi incertae sedis</taxon>
        <taxon>Mucoromycota</taxon>
        <taxon>Mucoromycotina</taxon>
        <taxon>Mucoromycetes</taxon>
        <taxon>Mucorales</taxon>
        <taxon>Cunninghamellaceae</taxon>
        <taxon>Hesseltinella</taxon>
    </lineage>
</organism>
<dbReference type="STRING" id="101127.A0A1X2GVL5"/>
<dbReference type="Pfam" id="PF06218">
    <property type="entry name" value="NPR2"/>
    <property type="match status" value="2"/>
</dbReference>
<dbReference type="GO" id="GO:0010508">
    <property type="term" value="P:positive regulation of autophagy"/>
    <property type="evidence" value="ECO:0007669"/>
    <property type="project" value="TreeGrafter"/>
</dbReference>
<dbReference type="Proteomes" id="UP000242146">
    <property type="component" value="Unassembled WGS sequence"/>
</dbReference>
<dbReference type="GO" id="GO:1990130">
    <property type="term" value="C:GATOR1 complex"/>
    <property type="evidence" value="ECO:0007669"/>
    <property type="project" value="EnsemblFungi"/>
</dbReference>
<gene>
    <name evidence="2" type="ORF">DM01DRAFT_1331535</name>
</gene>
<protein>
    <submittedName>
        <fullName evidence="2">Nitrogen permease regulator 2</fullName>
    </submittedName>
</protein>
<accession>A0A1X2GVL5</accession>
<dbReference type="EMBL" id="MCGT01000002">
    <property type="protein sequence ID" value="ORX62070.1"/>
    <property type="molecule type" value="Genomic_DNA"/>
</dbReference>
<evidence type="ECO:0000313" key="3">
    <source>
        <dbReference type="Proteomes" id="UP000242146"/>
    </source>
</evidence>
<dbReference type="InterPro" id="IPR009348">
    <property type="entry name" value="NPR2-like"/>
</dbReference>
<dbReference type="PANTHER" id="PTHR12991:SF10">
    <property type="entry name" value="GATOR COMPLEX PROTEIN NPRL2"/>
    <property type="match status" value="1"/>
</dbReference>
<reference evidence="2 3" key="1">
    <citation type="submission" date="2016-07" db="EMBL/GenBank/DDBJ databases">
        <title>Pervasive Adenine N6-methylation of Active Genes in Fungi.</title>
        <authorList>
            <consortium name="DOE Joint Genome Institute"/>
            <person name="Mondo S.J."/>
            <person name="Dannebaum R.O."/>
            <person name="Kuo R.C."/>
            <person name="Labutti K."/>
            <person name="Haridas S."/>
            <person name="Kuo A."/>
            <person name="Salamov A."/>
            <person name="Ahrendt S.R."/>
            <person name="Lipzen A."/>
            <person name="Sullivan W."/>
            <person name="Andreopoulos W.B."/>
            <person name="Clum A."/>
            <person name="Lindquist E."/>
            <person name="Daum C."/>
            <person name="Ramamoorthy G.K."/>
            <person name="Gryganskyi A."/>
            <person name="Culley D."/>
            <person name="Magnuson J.K."/>
            <person name="James T.Y."/>
            <person name="O'Malley M.A."/>
            <person name="Stajich J.E."/>
            <person name="Spatafora J.W."/>
            <person name="Visel A."/>
            <person name="Grigoriev I.V."/>
        </authorList>
    </citation>
    <scope>NUCLEOTIDE SEQUENCE [LARGE SCALE GENOMIC DNA]</scope>
    <source>
        <strain evidence="2 3">NRRL 3301</strain>
    </source>
</reference>